<dbReference type="AlphaFoldDB" id="A0AAD5V7W5"/>
<protein>
    <submittedName>
        <fullName evidence="2">Uncharacterized protein</fullName>
    </submittedName>
</protein>
<feature type="compositionally biased region" description="Acidic residues" evidence="1">
    <location>
        <begin position="394"/>
        <end position="411"/>
    </location>
</feature>
<accession>A0AAD5V7W5</accession>
<keyword evidence="3" id="KW-1185">Reference proteome</keyword>
<evidence type="ECO:0000256" key="1">
    <source>
        <dbReference type="SAM" id="MobiDB-lite"/>
    </source>
</evidence>
<feature type="region of interest" description="Disordered" evidence="1">
    <location>
        <begin position="384"/>
        <end position="411"/>
    </location>
</feature>
<reference evidence="2" key="1">
    <citation type="submission" date="2022-07" db="EMBL/GenBank/DDBJ databases">
        <title>Genome Sequence of Physisporinus lineatus.</title>
        <authorList>
            <person name="Buettner E."/>
        </authorList>
    </citation>
    <scope>NUCLEOTIDE SEQUENCE</scope>
    <source>
        <strain evidence="2">VT162</strain>
    </source>
</reference>
<evidence type="ECO:0000313" key="3">
    <source>
        <dbReference type="Proteomes" id="UP001212997"/>
    </source>
</evidence>
<gene>
    <name evidence="2" type="ORF">NLI96_g2865</name>
</gene>
<dbReference type="EMBL" id="JANAWD010000067">
    <property type="protein sequence ID" value="KAJ3488408.1"/>
    <property type="molecule type" value="Genomic_DNA"/>
</dbReference>
<evidence type="ECO:0000313" key="2">
    <source>
        <dbReference type="EMBL" id="KAJ3488408.1"/>
    </source>
</evidence>
<dbReference type="Proteomes" id="UP001212997">
    <property type="component" value="Unassembled WGS sequence"/>
</dbReference>
<organism evidence="2 3">
    <name type="scientific">Meripilus lineatus</name>
    <dbReference type="NCBI Taxonomy" id="2056292"/>
    <lineage>
        <taxon>Eukaryota</taxon>
        <taxon>Fungi</taxon>
        <taxon>Dikarya</taxon>
        <taxon>Basidiomycota</taxon>
        <taxon>Agaricomycotina</taxon>
        <taxon>Agaricomycetes</taxon>
        <taxon>Polyporales</taxon>
        <taxon>Meripilaceae</taxon>
        <taxon>Meripilus</taxon>
    </lineage>
</organism>
<sequence length="411" mass="46538">MLEVHRLDYILNIIGSVCERGLEFLKGIKFPLRGLSVGYQQVHHPNQIAPLGACASTLSFLEVRPGTISLQPTKMVFPLLETLRLPINDCISSTSIFYSFPNLKRIDLIAMNDDLNYEDVREDHEVNMAKLDLYDGPIPNLEILAGDAYAIHQSAFYCPVKKLLIDPLNEERANRVILPLVRRCRPSILRIHLDIYHNEASFDFLESFFAELVDATELKELWLVVALECTFTEGSSVEYFINDLPRRMAPLPIQSLSVSFCFPRCFEAYPDDYDQFVANFDLQLWVLMAAETIPSLRHVITFSMAHCTQTRYVITGVGDEERGITTEPDYDGPWSFGSSYNVEEIPYDTTCMLRPSSSTSRATLRGIEPSIGIRDSFVYVREASESATSHSGSFEEDYDSDDEDEGESGED</sequence>
<proteinExistence type="predicted"/>
<comment type="caution">
    <text evidence="2">The sequence shown here is derived from an EMBL/GenBank/DDBJ whole genome shotgun (WGS) entry which is preliminary data.</text>
</comment>
<name>A0AAD5V7W5_9APHY</name>